<name>A0A1Y2SR14_9GAMM</name>
<evidence type="ECO:0000313" key="1">
    <source>
        <dbReference type="EMBL" id="OTA21262.1"/>
    </source>
</evidence>
<sequence>MGRYHHLVDVEYDSLGKIKRNPIIDPTNANSRINPRVNPREILNWKNLSVELQQFENGIQYFLDIPKHESPIRLNIVGHGNRHKNTYSSCIKCKPRYPRLMPQQLFDSIVKLLNKYNINSIRLCCCHLGRTGFAQELANLTNKPVKALMGQSTITFPFISQKYLNNRYIIHKDPTAKIRVDNNRQHDIDVSDSRFVWFYPQNM</sequence>
<protein>
    <submittedName>
        <fullName evidence="1">Uncharacterized protein</fullName>
    </submittedName>
</protein>
<proteinExistence type="predicted"/>
<gene>
    <name evidence="1" type="ORF">Xbed_00489</name>
</gene>
<reference evidence="1 2" key="1">
    <citation type="submission" date="2017-01" db="EMBL/GenBank/DDBJ databases">
        <title>Deconstructing symbiosis and pathogenesis requirements using a combined genomic-metabolomic approach.</title>
        <authorList>
            <person name="Tobias N.J."/>
            <person name="Wolff H."/>
            <person name="Djahanschiri B."/>
            <person name="Ebersberger I."/>
            <person name="Bode H.B."/>
        </authorList>
    </citation>
    <scope>NUCLEOTIDE SEQUENCE [LARGE SCALE GENOMIC DNA]</scope>
    <source>
        <strain evidence="1 2">DSM 4764</strain>
    </source>
</reference>
<dbReference type="EMBL" id="MUBK01000003">
    <property type="protein sequence ID" value="OTA21262.1"/>
    <property type="molecule type" value="Genomic_DNA"/>
</dbReference>
<organism evidence="1 2">
    <name type="scientific">Xenorhabdus beddingii</name>
    <dbReference type="NCBI Taxonomy" id="40578"/>
    <lineage>
        <taxon>Bacteria</taxon>
        <taxon>Pseudomonadati</taxon>
        <taxon>Pseudomonadota</taxon>
        <taxon>Gammaproteobacteria</taxon>
        <taxon>Enterobacterales</taxon>
        <taxon>Morganellaceae</taxon>
        <taxon>Xenorhabdus</taxon>
    </lineage>
</organism>
<keyword evidence="2" id="KW-1185">Reference proteome</keyword>
<dbReference type="AlphaFoldDB" id="A0A1Y2SR14"/>
<accession>A0A1Y2SR14</accession>
<dbReference type="OrthoDB" id="6443802at2"/>
<dbReference type="RefSeq" id="WP_086111359.1">
    <property type="nucleotide sequence ID" value="NZ_CAWNHF010000134.1"/>
</dbReference>
<evidence type="ECO:0000313" key="2">
    <source>
        <dbReference type="Proteomes" id="UP000194204"/>
    </source>
</evidence>
<comment type="caution">
    <text evidence="1">The sequence shown here is derived from an EMBL/GenBank/DDBJ whole genome shotgun (WGS) entry which is preliminary data.</text>
</comment>
<dbReference type="STRING" id="40578.Xbed_00489"/>
<dbReference type="Proteomes" id="UP000194204">
    <property type="component" value="Unassembled WGS sequence"/>
</dbReference>